<accession>A0A9P6HHH6</accession>
<dbReference type="GO" id="GO:0000978">
    <property type="term" value="F:RNA polymerase II cis-regulatory region sequence-specific DNA binding"/>
    <property type="evidence" value="ECO:0007669"/>
    <property type="project" value="TreeGrafter"/>
</dbReference>
<dbReference type="PROSITE" id="PS50048">
    <property type="entry name" value="ZN2_CY6_FUNGAL_2"/>
    <property type="match status" value="2"/>
</dbReference>
<dbReference type="Proteomes" id="UP000736335">
    <property type="component" value="Unassembled WGS sequence"/>
</dbReference>
<dbReference type="PANTHER" id="PTHR31069:SF12">
    <property type="entry name" value="TRANSCRIPTION FACTOR DOMAIN-CONTAINING PROTEIN"/>
    <property type="match status" value="1"/>
</dbReference>
<keyword evidence="1" id="KW-0805">Transcription regulation</keyword>
<dbReference type="Pfam" id="PF00172">
    <property type="entry name" value="Zn_clus"/>
    <property type="match status" value="2"/>
</dbReference>
<dbReference type="InterPro" id="IPR036864">
    <property type="entry name" value="Zn2-C6_fun-type_DNA-bd_sf"/>
</dbReference>
<keyword evidence="3" id="KW-0804">Transcription</keyword>
<evidence type="ECO:0000256" key="2">
    <source>
        <dbReference type="ARBA" id="ARBA00023125"/>
    </source>
</evidence>
<dbReference type="GO" id="GO:0000981">
    <property type="term" value="F:DNA-binding transcription factor activity, RNA polymerase II-specific"/>
    <property type="evidence" value="ECO:0007669"/>
    <property type="project" value="InterPro"/>
</dbReference>
<evidence type="ECO:0000256" key="1">
    <source>
        <dbReference type="ARBA" id="ARBA00023015"/>
    </source>
</evidence>
<dbReference type="GO" id="GO:0045944">
    <property type="term" value="P:positive regulation of transcription by RNA polymerase II"/>
    <property type="evidence" value="ECO:0007669"/>
    <property type="project" value="TreeGrafter"/>
</dbReference>
<keyword evidence="4" id="KW-0539">Nucleus</keyword>
<dbReference type="InterPro" id="IPR001138">
    <property type="entry name" value="Zn2Cys6_DnaBD"/>
</dbReference>
<dbReference type="Gene3D" id="4.10.240.10">
    <property type="entry name" value="Zn(2)-C6 fungal-type DNA-binding domain"/>
    <property type="match status" value="2"/>
</dbReference>
<sequence length="532" mass="58759">MAARIACGTCRSRKLKCDSAMPRCGRCVQSGVRECVYDLTRKRPGNALAMGEACLPCRTRKKRCDAGRPCASCNSSRRACVYDGDPPANPVARETVSPRPESPNKSLVPLKVIRTCNGPLLPTSQVFVLQSPPLSFACSSATLTPHSTLLSLMPKVPFEHLRVSDISTSDLHLNFRLNALRRYTTMGLRLRSDKQEAIMRGDLCGTVVHPFFVHHAHALGMHYCAALSNGKTAITMQARYAQLTWESMAGISKGGDHFLLLEAMFALASSCVFLRWPDITQEYLLKAINTANEHCISFVPEDCPAPVFSGDVHEHIAQLSQLIYLENFLFLTRNGVEPRATSRLEKEFRTELEGSYPFIFDVCPLIMRTRGILLIRDAIFVFGTYPSQPARLNVWRILCVKIIGQLQAHTDALQRHLEFFCSVGDEESSVVIRSNCISCLAYLANLCLTVASTDQQAATVMESQCDAALSSLGSLTEGMVVVEYSHFDSLLGMGWGRIQNSDVCHSGGRGHHVSTLVERGCWCLFIIQGETS</sequence>
<evidence type="ECO:0000256" key="3">
    <source>
        <dbReference type="ARBA" id="ARBA00023163"/>
    </source>
</evidence>
<evidence type="ECO:0000313" key="6">
    <source>
        <dbReference type="EMBL" id="KAF9787009.1"/>
    </source>
</evidence>
<keyword evidence="2" id="KW-0238">DNA-binding</keyword>
<keyword evidence="7" id="KW-1185">Reference proteome</keyword>
<dbReference type="CDD" id="cd00067">
    <property type="entry name" value="GAL4"/>
    <property type="match status" value="2"/>
</dbReference>
<protein>
    <recommendedName>
        <fullName evidence="5">Zn(2)-C6 fungal-type domain-containing protein</fullName>
    </recommendedName>
</protein>
<feature type="domain" description="Zn(2)-C6 fungal-type" evidence="5">
    <location>
        <begin position="53"/>
        <end position="82"/>
    </location>
</feature>
<dbReference type="SUPFAM" id="SSF57701">
    <property type="entry name" value="Zn2/Cys6 DNA-binding domain"/>
    <property type="match status" value="2"/>
</dbReference>
<gene>
    <name evidence="6" type="ORF">BJ322DRAFT_1053184</name>
</gene>
<proteinExistence type="predicted"/>
<reference evidence="6" key="2">
    <citation type="submission" date="2020-11" db="EMBL/GenBank/DDBJ databases">
        <authorList>
            <consortium name="DOE Joint Genome Institute"/>
            <person name="Kuo A."/>
            <person name="Miyauchi S."/>
            <person name="Kiss E."/>
            <person name="Drula E."/>
            <person name="Kohler A."/>
            <person name="Sanchez-Garcia M."/>
            <person name="Andreopoulos B."/>
            <person name="Barry K.W."/>
            <person name="Bonito G."/>
            <person name="Buee M."/>
            <person name="Carver A."/>
            <person name="Chen C."/>
            <person name="Cichocki N."/>
            <person name="Clum A."/>
            <person name="Culley D."/>
            <person name="Crous P.W."/>
            <person name="Fauchery L."/>
            <person name="Girlanda M."/>
            <person name="Hayes R."/>
            <person name="Keri Z."/>
            <person name="Labutti K."/>
            <person name="Lipzen A."/>
            <person name="Lombard V."/>
            <person name="Magnuson J."/>
            <person name="Maillard F."/>
            <person name="Morin E."/>
            <person name="Murat C."/>
            <person name="Nolan M."/>
            <person name="Ohm R."/>
            <person name="Pangilinan J."/>
            <person name="Pereira M."/>
            <person name="Perotto S."/>
            <person name="Peter M."/>
            <person name="Riley R."/>
            <person name="Sitrit Y."/>
            <person name="Stielow B."/>
            <person name="Szollosi G."/>
            <person name="Zifcakova L."/>
            <person name="Stursova M."/>
            <person name="Spatafora J.W."/>
            <person name="Tedersoo L."/>
            <person name="Vaario L.-M."/>
            <person name="Yamada A."/>
            <person name="Yan M."/>
            <person name="Wang P."/>
            <person name="Xu J."/>
            <person name="Bruns T."/>
            <person name="Baldrian P."/>
            <person name="Vilgalys R."/>
            <person name="Henrissat B."/>
            <person name="Grigoriev I.V."/>
            <person name="Hibbett D."/>
            <person name="Nagy L.G."/>
            <person name="Martin F.M."/>
        </authorList>
    </citation>
    <scope>NUCLEOTIDE SEQUENCE</scope>
    <source>
        <strain evidence="6">UH-Tt-Lm1</strain>
    </source>
</reference>
<comment type="caution">
    <text evidence="6">The sequence shown here is derived from an EMBL/GenBank/DDBJ whole genome shotgun (WGS) entry which is preliminary data.</text>
</comment>
<dbReference type="InterPro" id="IPR050675">
    <property type="entry name" value="OAF3"/>
</dbReference>
<organism evidence="6 7">
    <name type="scientific">Thelephora terrestris</name>
    <dbReference type="NCBI Taxonomy" id="56493"/>
    <lineage>
        <taxon>Eukaryota</taxon>
        <taxon>Fungi</taxon>
        <taxon>Dikarya</taxon>
        <taxon>Basidiomycota</taxon>
        <taxon>Agaricomycotina</taxon>
        <taxon>Agaricomycetes</taxon>
        <taxon>Thelephorales</taxon>
        <taxon>Thelephoraceae</taxon>
        <taxon>Thelephora</taxon>
    </lineage>
</organism>
<dbReference type="GO" id="GO:0005634">
    <property type="term" value="C:nucleus"/>
    <property type="evidence" value="ECO:0007669"/>
    <property type="project" value="TreeGrafter"/>
</dbReference>
<dbReference type="PROSITE" id="PS00463">
    <property type="entry name" value="ZN2_CY6_FUNGAL_1"/>
    <property type="match status" value="2"/>
</dbReference>
<feature type="domain" description="Zn(2)-C6 fungal-type" evidence="5">
    <location>
        <begin position="6"/>
        <end position="37"/>
    </location>
</feature>
<dbReference type="GO" id="GO:0008270">
    <property type="term" value="F:zinc ion binding"/>
    <property type="evidence" value="ECO:0007669"/>
    <property type="project" value="InterPro"/>
</dbReference>
<name>A0A9P6HHH6_9AGAM</name>
<dbReference type="PANTHER" id="PTHR31069">
    <property type="entry name" value="OLEATE-ACTIVATED TRANSCRIPTION FACTOR 1-RELATED"/>
    <property type="match status" value="1"/>
</dbReference>
<evidence type="ECO:0000256" key="4">
    <source>
        <dbReference type="ARBA" id="ARBA00023242"/>
    </source>
</evidence>
<evidence type="ECO:0000259" key="5">
    <source>
        <dbReference type="PROSITE" id="PS50048"/>
    </source>
</evidence>
<dbReference type="EMBL" id="WIUZ02000005">
    <property type="protein sequence ID" value="KAF9787009.1"/>
    <property type="molecule type" value="Genomic_DNA"/>
</dbReference>
<dbReference type="OrthoDB" id="39175at2759"/>
<evidence type="ECO:0000313" key="7">
    <source>
        <dbReference type="Proteomes" id="UP000736335"/>
    </source>
</evidence>
<reference evidence="6" key="1">
    <citation type="journal article" date="2020" name="Nat. Commun.">
        <title>Large-scale genome sequencing of mycorrhizal fungi provides insights into the early evolution of symbiotic traits.</title>
        <authorList>
            <person name="Miyauchi S."/>
            <person name="Kiss E."/>
            <person name="Kuo A."/>
            <person name="Drula E."/>
            <person name="Kohler A."/>
            <person name="Sanchez-Garcia M."/>
            <person name="Morin E."/>
            <person name="Andreopoulos B."/>
            <person name="Barry K.W."/>
            <person name="Bonito G."/>
            <person name="Buee M."/>
            <person name="Carver A."/>
            <person name="Chen C."/>
            <person name="Cichocki N."/>
            <person name="Clum A."/>
            <person name="Culley D."/>
            <person name="Crous P.W."/>
            <person name="Fauchery L."/>
            <person name="Girlanda M."/>
            <person name="Hayes R.D."/>
            <person name="Keri Z."/>
            <person name="LaButti K."/>
            <person name="Lipzen A."/>
            <person name="Lombard V."/>
            <person name="Magnuson J."/>
            <person name="Maillard F."/>
            <person name="Murat C."/>
            <person name="Nolan M."/>
            <person name="Ohm R.A."/>
            <person name="Pangilinan J."/>
            <person name="Pereira M.F."/>
            <person name="Perotto S."/>
            <person name="Peter M."/>
            <person name="Pfister S."/>
            <person name="Riley R."/>
            <person name="Sitrit Y."/>
            <person name="Stielow J.B."/>
            <person name="Szollosi G."/>
            <person name="Zifcakova L."/>
            <person name="Stursova M."/>
            <person name="Spatafora J.W."/>
            <person name="Tedersoo L."/>
            <person name="Vaario L.M."/>
            <person name="Yamada A."/>
            <person name="Yan M."/>
            <person name="Wang P."/>
            <person name="Xu J."/>
            <person name="Bruns T."/>
            <person name="Baldrian P."/>
            <person name="Vilgalys R."/>
            <person name="Dunand C."/>
            <person name="Henrissat B."/>
            <person name="Grigoriev I.V."/>
            <person name="Hibbett D."/>
            <person name="Nagy L.G."/>
            <person name="Martin F.M."/>
        </authorList>
    </citation>
    <scope>NUCLEOTIDE SEQUENCE</scope>
    <source>
        <strain evidence="6">UH-Tt-Lm1</strain>
    </source>
</reference>
<dbReference type="SMART" id="SM00066">
    <property type="entry name" value="GAL4"/>
    <property type="match status" value="2"/>
</dbReference>
<dbReference type="AlphaFoldDB" id="A0A9P6HHH6"/>